<sequence length="97" mass="10675">MTTARLYIMHAKEGRDAELETALRDLAAAVAGFAGSEGAEVLRDAGNERRFVLIEKWASIEAHEATKEPFKKLPMMGALMEALDGPPDGSYYDYLVK</sequence>
<dbReference type="Gene3D" id="3.30.70.100">
    <property type="match status" value="1"/>
</dbReference>
<keyword evidence="2" id="KW-0503">Monooxygenase</keyword>
<dbReference type="EMBL" id="FUYM01000003">
    <property type="protein sequence ID" value="SKB50997.1"/>
    <property type="molecule type" value="Genomic_DNA"/>
</dbReference>
<evidence type="ECO:0000259" key="1">
    <source>
        <dbReference type="Pfam" id="PF03992"/>
    </source>
</evidence>
<keyword evidence="2" id="KW-0560">Oxidoreductase</keyword>
<organism evidence="2 3">
    <name type="scientific">Rhizorhabdus histidinilytica</name>
    <dbReference type="NCBI Taxonomy" id="439228"/>
    <lineage>
        <taxon>Bacteria</taxon>
        <taxon>Pseudomonadati</taxon>
        <taxon>Pseudomonadota</taxon>
        <taxon>Alphaproteobacteria</taxon>
        <taxon>Sphingomonadales</taxon>
        <taxon>Sphingomonadaceae</taxon>
        <taxon>Rhizorhabdus</taxon>
    </lineage>
</organism>
<name>A0A1T5BV22_9SPHN</name>
<keyword evidence="3" id="KW-1185">Reference proteome</keyword>
<dbReference type="InterPro" id="IPR011008">
    <property type="entry name" value="Dimeric_a/b-barrel"/>
</dbReference>
<evidence type="ECO:0000313" key="3">
    <source>
        <dbReference type="Proteomes" id="UP000189818"/>
    </source>
</evidence>
<dbReference type="SUPFAM" id="SSF54909">
    <property type="entry name" value="Dimeric alpha+beta barrel"/>
    <property type="match status" value="1"/>
</dbReference>
<gene>
    <name evidence="2" type="ORF">SAMN06295920_103303</name>
</gene>
<feature type="domain" description="ABM" evidence="1">
    <location>
        <begin position="9"/>
        <end position="65"/>
    </location>
</feature>
<proteinExistence type="predicted"/>
<dbReference type="Proteomes" id="UP000189818">
    <property type="component" value="Unassembled WGS sequence"/>
</dbReference>
<dbReference type="InterPro" id="IPR007138">
    <property type="entry name" value="ABM_dom"/>
</dbReference>
<accession>A0A1T5BV22</accession>
<reference evidence="3" key="1">
    <citation type="submission" date="2017-02" db="EMBL/GenBank/DDBJ databases">
        <authorList>
            <person name="Varghese N."/>
            <person name="Submissions S."/>
        </authorList>
    </citation>
    <scope>NUCLEOTIDE SEQUENCE [LARGE SCALE GENOMIC DNA]</scope>
    <source>
        <strain evidence="3">UM2</strain>
    </source>
</reference>
<dbReference type="RefSeq" id="WP_079647627.1">
    <property type="nucleotide sequence ID" value="NZ_FUYM01000003.1"/>
</dbReference>
<dbReference type="OrthoDB" id="287932at2"/>
<dbReference type="AlphaFoldDB" id="A0A1T5BV22"/>
<protein>
    <submittedName>
        <fullName evidence="2">Quinol monooxygenase YgiN</fullName>
    </submittedName>
</protein>
<dbReference type="STRING" id="439228.SAMN06295920_103303"/>
<dbReference type="Pfam" id="PF03992">
    <property type="entry name" value="ABM"/>
    <property type="match status" value="1"/>
</dbReference>
<dbReference type="GO" id="GO:0004497">
    <property type="term" value="F:monooxygenase activity"/>
    <property type="evidence" value="ECO:0007669"/>
    <property type="project" value="UniProtKB-KW"/>
</dbReference>
<evidence type="ECO:0000313" key="2">
    <source>
        <dbReference type="EMBL" id="SKB50997.1"/>
    </source>
</evidence>